<evidence type="ECO:0000313" key="1">
    <source>
        <dbReference type="EMBL" id="SAK61530.1"/>
    </source>
</evidence>
<comment type="caution">
    <text evidence="1">The sequence shown here is derived from an EMBL/GenBank/DDBJ whole genome shotgun (WGS) entry which is preliminary data.</text>
</comment>
<keyword evidence="2" id="KW-1185">Reference proteome</keyword>
<dbReference type="Proteomes" id="UP000054851">
    <property type="component" value="Unassembled WGS sequence"/>
</dbReference>
<dbReference type="AlphaFoldDB" id="A0A158AV45"/>
<dbReference type="EMBL" id="FCOA02000007">
    <property type="protein sequence ID" value="SAK61530.1"/>
    <property type="molecule type" value="Genomic_DNA"/>
</dbReference>
<dbReference type="STRING" id="1777140.AWB79_02811"/>
<accession>A0A158AV45</accession>
<protein>
    <submittedName>
        <fullName evidence="1">Uncharacterized protein</fullName>
    </submittedName>
</protein>
<sequence>MPTYRAAYVPPEVGSNGVGVLLTTQEHSTLTDDELMAVALRWRLPMTWKAKLSSASGESDVT</sequence>
<name>A0A158AV45_9BURK</name>
<gene>
    <name evidence="1" type="ORF">AWB79_02811</name>
</gene>
<evidence type="ECO:0000313" key="2">
    <source>
        <dbReference type="Proteomes" id="UP000054851"/>
    </source>
</evidence>
<organism evidence="1 2">
    <name type="scientific">Caballeronia hypogeia</name>
    <dbReference type="NCBI Taxonomy" id="1777140"/>
    <lineage>
        <taxon>Bacteria</taxon>
        <taxon>Pseudomonadati</taxon>
        <taxon>Pseudomonadota</taxon>
        <taxon>Betaproteobacteria</taxon>
        <taxon>Burkholderiales</taxon>
        <taxon>Burkholderiaceae</taxon>
        <taxon>Caballeronia</taxon>
    </lineage>
</organism>
<proteinExistence type="predicted"/>
<reference evidence="1" key="1">
    <citation type="submission" date="2016-01" db="EMBL/GenBank/DDBJ databases">
        <authorList>
            <person name="Peeters C."/>
        </authorList>
    </citation>
    <scope>NUCLEOTIDE SEQUENCE</scope>
    <source>
        <strain evidence="1">LMG 29322</strain>
    </source>
</reference>